<accession>A0A9W8G4V0</accession>
<keyword evidence="7 12" id="KW-0418">Kinase</keyword>
<feature type="repeat" description="HEAT" evidence="9">
    <location>
        <begin position="398"/>
        <end position="430"/>
    </location>
</feature>
<dbReference type="GO" id="GO:0005524">
    <property type="term" value="F:ATP binding"/>
    <property type="evidence" value="ECO:0007669"/>
    <property type="project" value="InterPro"/>
</dbReference>
<evidence type="ECO:0000256" key="8">
    <source>
        <dbReference type="ARBA" id="ARBA00022840"/>
    </source>
</evidence>
<proteinExistence type="predicted"/>
<dbReference type="GO" id="GO:0034272">
    <property type="term" value="C:phosphatidylinositol 3-kinase complex, class III, type II"/>
    <property type="evidence" value="ECO:0007669"/>
    <property type="project" value="TreeGrafter"/>
</dbReference>
<dbReference type="Gene3D" id="2.130.10.10">
    <property type="entry name" value="YVTN repeat-like/Quinoprotein amine dehydrogenase"/>
    <property type="match status" value="2"/>
</dbReference>
<keyword evidence="2" id="KW-0723">Serine/threonine-protein kinase</keyword>
<dbReference type="EC" id="2.7.11.1" evidence="1"/>
<dbReference type="PROSITE" id="PS50077">
    <property type="entry name" value="HEAT_REPEAT"/>
    <property type="match status" value="1"/>
</dbReference>
<organism evidence="12 13">
    <name type="scientific">Coemansia spiralis</name>
    <dbReference type="NCBI Taxonomy" id="417178"/>
    <lineage>
        <taxon>Eukaryota</taxon>
        <taxon>Fungi</taxon>
        <taxon>Fungi incertae sedis</taxon>
        <taxon>Zoopagomycota</taxon>
        <taxon>Kickxellomycotina</taxon>
        <taxon>Kickxellomycetes</taxon>
        <taxon>Kickxellales</taxon>
        <taxon>Kickxellaceae</taxon>
        <taxon>Coemansia</taxon>
    </lineage>
</organism>
<evidence type="ECO:0000256" key="1">
    <source>
        <dbReference type="ARBA" id="ARBA00012513"/>
    </source>
</evidence>
<dbReference type="PROSITE" id="PS50011">
    <property type="entry name" value="PROTEIN_KINASE_DOM"/>
    <property type="match status" value="1"/>
</dbReference>
<dbReference type="GO" id="GO:0016236">
    <property type="term" value="P:macroautophagy"/>
    <property type="evidence" value="ECO:0007669"/>
    <property type="project" value="InterPro"/>
</dbReference>
<evidence type="ECO:0000256" key="5">
    <source>
        <dbReference type="ARBA" id="ARBA00022737"/>
    </source>
</evidence>
<dbReference type="GO" id="GO:0005770">
    <property type="term" value="C:late endosome"/>
    <property type="evidence" value="ECO:0007669"/>
    <property type="project" value="TreeGrafter"/>
</dbReference>
<dbReference type="Pfam" id="PF00069">
    <property type="entry name" value="Pkinase"/>
    <property type="match status" value="1"/>
</dbReference>
<evidence type="ECO:0000256" key="3">
    <source>
        <dbReference type="ARBA" id="ARBA00022574"/>
    </source>
</evidence>
<evidence type="ECO:0000256" key="9">
    <source>
        <dbReference type="PROSITE-ProRule" id="PRU00103"/>
    </source>
</evidence>
<sequence>MGQATSHALVAAADLQPPLAMGVNGLGAELGEPPQHIKMLGSTRFMKTILCKLPNEGQMVFHVFMRPVSMTVDLTQHIKTLHELYSKLDGAQRVLSHVRVLSDDWAVYVLRQYLSNNLYDKASTRPFLLAAEKRWIAYQILTALRESHARGICHGDIKSENIMVTSWNLAYLADFAPFKPTYLPADDPAEFNFYFDMSSRQSCCVAPERFYDPGSKIAQHLLALNSNGKKDSGVHDSNDAVMLTPSMDIFSAGCVIAELFLDGNPLFSLSQLLQYRKSEIDAESLVSGIRDREIAQLVLHMTQLDPDSRLSAAEYLDRWASIFPSAPLAAYMDKSSPDTRMRALFGEVGHINDHNCEIFASVACANVRNCSLPSSRCMGIKVLLACSRGPIKGDPDLILPYLVALASDASPQVRTQAIVSIRDLLLDLNQLTPINVNIFDDYLAQHLHHFATDPSVGVRCIVASIISDIADTSYYLMGSDRGFSTSAKHTPRTEFLDNQVRSVVSKLSFDESEVKHVLLCSFPQLYERGVQSLSHIITYLNDRDCWFLRAAFFDVVFAASAQISRHASREYIVPLINLGDQEVFVVISALRALVKLVPQMSPAMLWDKLVEAQALSKLRPLRSGANEFTKFVVSNARLPISTDLVEVALDITKSKNKQTDSRIAAFGEEPASSQATATAARIIQLQEIGAALKTVFLTPVKDPWAGAPQKPKDRMEAFMYKKSLELGFGSLPKQQRYEGWRPHGTLVAEVVEHNDSISCLAATDSSLFASGSDDGVVRLFDASSFRKNAVCRSRATHFQGGRITDLVYHNDLDCLVSSSDNGSIHVYRPKSHLFVDLASAQELPKGEYVAGLGFAKGATGVSLVASTSKSRVLFYEISTMQLKDEIVLRPTYGRPTALASDNSVLAVIGTSEGMLILIDTRFRIELKCFRHFLGHQITSLSIYTPDSVLVGTAAGDVCVLNLRTGKWPMCVCSRSLQELKGNEINRRLRVNSIKHIGKMPYFVTGSNDSMIRFWDLEHLERSYVINSPETATPYSSYRLNDTVYYCENTAPAAPRSPSIRGGARLTLEASNAIATNNGRSGGPVTAVTIIGAPSVMLIAGLQNGAIRVLM</sequence>
<dbReference type="PROSITE" id="PS50082">
    <property type="entry name" value="WD_REPEATS_2"/>
    <property type="match status" value="2"/>
</dbReference>
<dbReference type="SUPFAM" id="SSF56112">
    <property type="entry name" value="Protein kinase-like (PK-like)"/>
    <property type="match status" value="1"/>
</dbReference>
<evidence type="ECO:0000256" key="4">
    <source>
        <dbReference type="ARBA" id="ARBA00022679"/>
    </source>
</evidence>
<gene>
    <name evidence="12" type="primary">VPS15</name>
    <name evidence="12" type="ORF">GGI25_005065</name>
</gene>
<dbReference type="GO" id="GO:0045324">
    <property type="term" value="P:late endosome to vacuole transport"/>
    <property type="evidence" value="ECO:0007669"/>
    <property type="project" value="InterPro"/>
</dbReference>
<feature type="domain" description="Protein kinase" evidence="11">
    <location>
        <begin position="34"/>
        <end position="323"/>
    </location>
</feature>
<evidence type="ECO:0000313" key="12">
    <source>
        <dbReference type="EMBL" id="KAJ2672510.1"/>
    </source>
</evidence>
<dbReference type="InterPro" id="IPR008271">
    <property type="entry name" value="Ser/Thr_kinase_AS"/>
</dbReference>
<dbReference type="InterPro" id="IPR011009">
    <property type="entry name" value="Kinase-like_dom_sf"/>
</dbReference>
<dbReference type="AlphaFoldDB" id="A0A9W8G4V0"/>
<dbReference type="GO" id="GO:0071561">
    <property type="term" value="C:nucleus-vacuole junction"/>
    <property type="evidence" value="ECO:0007669"/>
    <property type="project" value="TreeGrafter"/>
</dbReference>
<dbReference type="EMBL" id="JANBTW010000081">
    <property type="protein sequence ID" value="KAJ2672510.1"/>
    <property type="molecule type" value="Genomic_DNA"/>
</dbReference>
<dbReference type="PANTHER" id="PTHR17583:SF0">
    <property type="entry name" value="PHOSPHOINOSITIDE 3-KINASE REGULATORY SUBUNIT 4"/>
    <property type="match status" value="1"/>
</dbReference>
<evidence type="ECO:0000256" key="7">
    <source>
        <dbReference type="ARBA" id="ARBA00022777"/>
    </source>
</evidence>
<reference evidence="12" key="1">
    <citation type="submission" date="2022-07" db="EMBL/GenBank/DDBJ databases">
        <title>Phylogenomic reconstructions and comparative analyses of Kickxellomycotina fungi.</title>
        <authorList>
            <person name="Reynolds N.K."/>
            <person name="Stajich J.E."/>
            <person name="Barry K."/>
            <person name="Grigoriev I.V."/>
            <person name="Crous P."/>
            <person name="Smith M.E."/>
        </authorList>
    </citation>
    <scope>NUCLEOTIDE SEQUENCE</scope>
    <source>
        <strain evidence="12">NRRL 3115</strain>
    </source>
</reference>
<dbReference type="GO" id="GO:0034271">
    <property type="term" value="C:phosphatidylinositol 3-kinase complex, class III, type I"/>
    <property type="evidence" value="ECO:0007669"/>
    <property type="project" value="TreeGrafter"/>
</dbReference>
<dbReference type="InterPro" id="IPR011989">
    <property type="entry name" value="ARM-like"/>
</dbReference>
<keyword evidence="8" id="KW-0067">ATP-binding</keyword>
<evidence type="ECO:0000256" key="6">
    <source>
        <dbReference type="ARBA" id="ARBA00022741"/>
    </source>
</evidence>
<dbReference type="SUPFAM" id="SSF50978">
    <property type="entry name" value="WD40 repeat-like"/>
    <property type="match status" value="1"/>
</dbReference>
<keyword evidence="5" id="KW-0677">Repeat</keyword>
<dbReference type="InterPro" id="IPR055231">
    <property type="entry name" value="2AA_helical"/>
</dbReference>
<dbReference type="SUPFAM" id="SSF48371">
    <property type="entry name" value="ARM repeat"/>
    <property type="match status" value="1"/>
</dbReference>
<comment type="caution">
    <text evidence="12">The sequence shown here is derived from an EMBL/GenBank/DDBJ whole genome shotgun (WGS) entry which is preliminary data.</text>
</comment>
<feature type="repeat" description="WD" evidence="10">
    <location>
        <begin position="750"/>
        <end position="790"/>
    </location>
</feature>
<dbReference type="Proteomes" id="UP001151518">
    <property type="component" value="Unassembled WGS sequence"/>
</dbReference>
<dbReference type="InterPro" id="IPR016024">
    <property type="entry name" value="ARM-type_fold"/>
</dbReference>
<evidence type="ECO:0000256" key="10">
    <source>
        <dbReference type="PROSITE-ProRule" id="PRU00221"/>
    </source>
</evidence>
<dbReference type="PROSITE" id="PS00108">
    <property type="entry name" value="PROTEIN_KINASE_ST"/>
    <property type="match status" value="1"/>
</dbReference>
<dbReference type="Pfam" id="PF00400">
    <property type="entry name" value="WD40"/>
    <property type="match status" value="3"/>
</dbReference>
<feature type="repeat" description="WD" evidence="10">
    <location>
        <begin position="1001"/>
        <end position="1024"/>
    </location>
</feature>
<keyword evidence="4 12" id="KW-0808">Transferase</keyword>
<evidence type="ECO:0000313" key="13">
    <source>
        <dbReference type="Proteomes" id="UP001151518"/>
    </source>
</evidence>
<dbReference type="InterPro" id="IPR021133">
    <property type="entry name" value="HEAT_type_2"/>
</dbReference>
<dbReference type="Gene3D" id="1.25.10.10">
    <property type="entry name" value="Leucine-rich Repeat Variant"/>
    <property type="match status" value="1"/>
</dbReference>
<name>A0A9W8G4V0_9FUNG</name>
<protein>
    <recommendedName>
        <fullName evidence="1">non-specific serine/threonine protein kinase</fullName>
        <ecNumber evidence="1">2.7.11.1</ecNumber>
    </recommendedName>
</protein>
<dbReference type="Pfam" id="PF22956">
    <property type="entry name" value="VPS15-like_hel"/>
    <property type="match status" value="1"/>
</dbReference>
<dbReference type="Gene3D" id="1.10.510.10">
    <property type="entry name" value="Transferase(Phosphotransferase) domain 1"/>
    <property type="match status" value="1"/>
</dbReference>
<dbReference type="SMART" id="SM00220">
    <property type="entry name" value="S_TKc"/>
    <property type="match status" value="1"/>
</dbReference>
<dbReference type="GO" id="GO:0006623">
    <property type="term" value="P:protein targeting to vacuole"/>
    <property type="evidence" value="ECO:0007669"/>
    <property type="project" value="TreeGrafter"/>
</dbReference>
<dbReference type="CDD" id="cd13980">
    <property type="entry name" value="STKc_Vps15"/>
    <property type="match status" value="1"/>
</dbReference>
<dbReference type="InterPro" id="IPR045162">
    <property type="entry name" value="Vps15-like"/>
</dbReference>
<dbReference type="InterPro" id="IPR036322">
    <property type="entry name" value="WD40_repeat_dom_sf"/>
</dbReference>
<dbReference type="GO" id="GO:0004674">
    <property type="term" value="F:protein serine/threonine kinase activity"/>
    <property type="evidence" value="ECO:0007669"/>
    <property type="project" value="UniProtKB-KW"/>
</dbReference>
<dbReference type="InterPro" id="IPR000719">
    <property type="entry name" value="Prot_kinase_dom"/>
</dbReference>
<dbReference type="InterPro" id="IPR015943">
    <property type="entry name" value="WD40/YVTN_repeat-like_dom_sf"/>
</dbReference>
<evidence type="ECO:0000259" key="11">
    <source>
        <dbReference type="PROSITE" id="PS50011"/>
    </source>
</evidence>
<dbReference type="PANTHER" id="PTHR17583">
    <property type="entry name" value="PHOSPHOINOSITIDE 3-KINASE REGULATORY SUBUNIT 4"/>
    <property type="match status" value="1"/>
</dbReference>
<keyword evidence="6" id="KW-0547">Nucleotide-binding</keyword>
<dbReference type="OrthoDB" id="242910at2759"/>
<dbReference type="SMART" id="SM00320">
    <property type="entry name" value="WD40"/>
    <property type="match status" value="3"/>
</dbReference>
<dbReference type="InterPro" id="IPR001680">
    <property type="entry name" value="WD40_rpt"/>
</dbReference>
<keyword evidence="3 10" id="KW-0853">WD repeat</keyword>
<evidence type="ECO:0000256" key="2">
    <source>
        <dbReference type="ARBA" id="ARBA00022527"/>
    </source>
</evidence>